<gene>
    <name evidence="2" type="ORF">DFO70_110180</name>
</gene>
<name>A0A366JPY1_CYTFI</name>
<accession>A0A366JPY1</accession>
<sequence>MKKGWIRLMAMAFIIISAITYYEFFLVPKNSLELYQEIAFAENFEEAQKIVLEGYENNFKEEDFEYINRADTSPDRISQFTLLEYESKTLVIMTSPGTEKLKVLAVEELPDELREYFMKLPQ</sequence>
<evidence type="ECO:0000256" key="1">
    <source>
        <dbReference type="SAM" id="Phobius"/>
    </source>
</evidence>
<dbReference type="Proteomes" id="UP000252731">
    <property type="component" value="Unassembled WGS sequence"/>
</dbReference>
<keyword evidence="1" id="KW-0472">Membrane</keyword>
<reference evidence="2 3" key="1">
    <citation type="submission" date="2018-06" db="EMBL/GenBank/DDBJ databases">
        <title>Freshwater and sediment microbial communities from various areas in North America, analyzing microbe dynamics in response to fracking.</title>
        <authorList>
            <person name="Lamendella R."/>
        </authorList>
    </citation>
    <scope>NUCLEOTIDE SEQUENCE [LARGE SCALE GENOMIC DNA]</scope>
    <source>
        <strain evidence="2 3">14_TX</strain>
    </source>
</reference>
<protein>
    <submittedName>
        <fullName evidence="2">Uncharacterized protein</fullName>
    </submittedName>
</protein>
<dbReference type="AlphaFoldDB" id="A0A366JPY1"/>
<dbReference type="EMBL" id="QNSF01000010">
    <property type="protein sequence ID" value="RBP90074.1"/>
    <property type="molecule type" value="Genomic_DNA"/>
</dbReference>
<proteinExistence type="predicted"/>
<evidence type="ECO:0000313" key="2">
    <source>
        <dbReference type="EMBL" id="RBP90074.1"/>
    </source>
</evidence>
<keyword evidence="3" id="KW-1185">Reference proteome</keyword>
<feature type="transmembrane region" description="Helical" evidence="1">
    <location>
        <begin position="6"/>
        <end position="27"/>
    </location>
</feature>
<comment type="caution">
    <text evidence="2">The sequence shown here is derived from an EMBL/GenBank/DDBJ whole genome shotgun (WGS) entry which is preliminary data.</text>
</comment>
<evidence type="ECO:0000313" key="3">
    <source>
        <dbReference type="Proteomes" id="UP000252731"/>
    </source>
</evidence>
<keyword evidence="1" id="KW-1133">Transmembrane helix</keyword>
<organism evidence="2 3">
    <name type="scientific">Cytobacillus firmus</name>
    <name type="common">Bacillus firmus</name>
    <dbReference type="NCBI Taxonomy" id="1399"/>
    <lineage>
        <taxon>Bacteria</taxon>
        <taxon>Bacillati</taxon>
        <taxon>Bacillota</taxon>
        <taxon>Bacilli</taxon>
        <taxon>Bacillales</taxon>
        <taxon>Bacillaceae</taxon>
        <taxon>Cytobacillus</taxon>
    </lineage>
</organism>
<keyword evidence="1" id="KW-0812">Transmembrane</keyword>
<dbReference type="RefSeq" id="WP_243856239.1">
    <property type="nucleotide sequence ID" value="NZ_QNSF01000010.1"/>
</dbReference>